<gene>
    <name evidence="1" type="primary">LOC123187184</name>
</gene>
<sequence>MYYMQKMFIQDIFPSWLYVCCTYMPTSSTAKSSYRWGYRGCQDGQRIGIEFAELARTDHDLVTFAIEGTVYLWSPVDLMTLASATANATDLLKITEAWVDGVLVFSFCFDLVKLATYG</sequence>
<accession>A0A3B5XU38</accession>
<name>A0A3B5XU38_WHEAT</name>
<keyword evidence="2" id="KW-1185">Reference proteome</keyword>
<dbReference type="AlphaFoldDB" id="A0A3B5XU38"/>
<dbReference type="Proteomes" id="UP000019116">
    <property type="component" value="Chromosome 1A"/>
</dbReference>
<evidence type="ECO:0000313" key="2">
    <source>
        <dbReference type="Proteomes" id="UP000019116"/>
    </source>
</evidence>
<dbReference type="Gramene" id="TraesCS1A03G0081900.1">
    <property type="protein sequence ID" value="TraesCS1A03G0081900.1.CDS"/>
    <property type="gene ID" value="TraesCS1A03G0081900"/>
</dbReference>
<reference evidence="1" key="2">
    <citation type="submission" date="2018-10" db="UniProtKB">
        <authorList>
            <consortium name="EnsemblPlants"/>
        </authorList>
    </citation>
    <scope>IDENTIFICATION</scope>
</reference>
<proteinExistence type="predicted"/>
<dbReference type="EnsemblPlants" id="TraesCS1A02G035500.1">
    <property type="protein sequence ID" value="TraesCS1A02G035500.1"/>
    <property type="gene ID" value="TraesCS1A02G035500"/>
</dbReference>
<organism evidence="1">
    <name type="scientific">Triticum aestivum</name>
    <name type="common">Wheat</name>
    <dbReference type="NCBI Taxonomy" id="4565"/>
    <lineage>
        <taxon>Eukaryota</taxon>
        <taxon>Viridiplantae</taxon>
        <taxon>Streptophyta</taxon>
        <taxon>Embryophyta</taxon>
        <taxon>Tracheophyta</taxon>
        <taxon>Spermatophyta</taxon>
        <taxon>Magnoliopsida</taxon>
        <taxon>Liliopsida</taxon>
        <taxon>Poales</taxon>
        <taxon>Poaceae</taxon>
        <taxon>BOP clade</taxon>
        <taxon>Pooideae</taxon>
        <taxon>Triticodae</taxon>
        <taxon>Triticeae</taxon>
        <taxon>Triticinae</taxon>
        <taxon>Triticum</taxon>
    </lineage>
</organism>
<dbReference type="Gramene" id="TraesCS1A02G035500.1">
    <property type="protein sequence ID" value="TraesCS1A02G035500.1"/>
    <property type="gene ID" value="TraesCS1A02G035500"/>
</dbReference>
<evidence type="ECO:0000313" key="1">
    <source>
        <dbReference type="EnsemblPlants" id="TraesCS1A02G035500.1"/>
    </source>
</evidence>
<reference evidence="1" key="1">
    <citation type="submission" date="2018-08" db="EMBL/GenBank/DDBJ databases">
        <authorList>
            <person name="Rossello M."/>
        </authorList>
    </citation>
    <scope>NUCLEOTIDE SEQUENCE [LARGE SCALE GENOMIC DNA]</scope>
    <source>
        <strain evidence="1">cv. Chinese Spring</strain>
    </source>
</reference>
<protein>
    <submittedName>
        <fullName evidence="1">Uncharacterized protein</fullName>
    </submittedName>
</protein>